<feature type="compositionally biased region" description="Pro residues" evidence="1">
    <location>
        <begin position="162"/>
        <end position="172"/>
    </location>
</feature>
<dbReference type="EMBL" id="LPZR01000206">
    <property type="protein sequence ID" value="KYO50130.1"/>
    <property type="molecule type" value="Genomic_DNA"/>
</dbReference>
<dbReference type="GO" id="GO:0019171">
    <property type="term" value="F:(3R)-hydroxyacyl-[acyl-carrier-protein] dehydratase activity"/>
    <property type="evidence" value="ECO:0007669"/>
    <property type="project" value="TreeGrafter"/>
</dbReference>
<dbReference type="SUPFAM" id="SSF54637">
    <property type="entry name" value="Thioesterase/thiol ester dehydrase-isomerase"/>
    <property type="match status" value="1"/>
</dbReference>
<evidence type="ECO:0000256" key="1">
    <source>
        <dbReference type="SAM" id="MobiDB-lite"/>
    </source>
</evidence>
<dbReference type="Pfam" id="PF13452">
    <property type="entry name" value="FAS1_DH_region"/>
    <property type="match status" value="1"/>
</dbReference>
<evidence type="ECO:0000259" key="2">
    <source>
        <dbReference type="Pfam" id="PF13452"/>
    </source>
</evidence>
<feature type="region of interest" description="Disordered" evidence="1">
    <location>
        <begin position="157"/>
        <end position="178"/>
    </location>
</feature>
<dbReference type="RefSeq" id="WP_062768824.1">
    <property type="nucleotide sequence ID" value="NZ_CP121045.1"/>
</dbReference>
<proteinExistence type="predicted"/>
<sequence>MTTGIDLDHLRGWIGRQETTTEAVTPDLVRRFRATFDIGGPIPQPGEAAPRLIHWCLGQPAVATAALGPDGHPARGGFLPPVPLPRRMWAGGAVRFTGDLRVGQVMDRLSRIADVTLREGRSGSLCFVTVEHLISAAGRVVATERQDIVYRAAPDPAAGGPVPAPKPAPLNPAPAGRHHRPAEIGPALLFRYSALTFNGHRIHYDRDYATGVEGYPGLVIHGPLQATLLFNYSAGLDGRAPDRFSFRSLSPLFDTDPVRLHASETENGLKLWTAREGGPVAMTAEAGWD</sequence>
<dbReference type="Proteomes" id="UP000075787">
    <property type="component" value="Unassembled WGS sequence"/>
</dbReference>
<feature type="domain" description="FAS1-like dehydratase" evidence="2">
    <location>
        <begin position="14"/>
        <end position="143"/>
    </location>
</feature>
<dbReference type="OrthoDB" id="7183822at2"/>
<organism evidence="3 4">
    <name type="scientific">Tistrella mobilis</name>
    <dbReference type="NCBI Taxonomy" id="171437"/>
    <lineage>
        <taxon>Bacteria</taxon>
        <taxon>Pseudomonadati</taxon>
        <taxon>Pseudomonadota</taxon>
        <taxon>Alphaproteobacteria</taxon>
        <taxon>Geminicoccales</taxon>
        <taxon>Geminicoccaceae</taxon>
        <taxon>Tistrella</taxon>
    </lineage>
</organism>
<protein>
    <submittedName>
        <fullName evidence="3">Protein dehydratase</fullName>
    </submittedName>
</protein>
<dbReference type="InterPro" id="IPR029069">
    <property type="entry name" value="HotDog_dom_sf"/>
</dbReference>
<accession>A0A161QZA2</accession>
<dbReference type="InterPro" id="IPR052741">
    <property type="entry name" value="Mitochondrial_HTD2"/>
</dbReference>
<dbReference type="AlphaFoldDB" id="A0A161QZA2"/>
<dbReference type="PANTHER" id="PTHR28152">
    <property type="entry name" value="HYDROXYACYL-THIOESTER DEHYDRATASE TYPE 2, MITOCHONDRIAL"/>
    <property type="match status" value="1"/>
</dbReference>
<dbReference type="GeneID" id="97240346"/>
<dbReference type="Gene3D" id="3.10.129.10">
    <property type="entry name" value="Hotdog Thioesterase"/>
    <property type="match status" value="1"/>
</dbReference>
<dbReference type="PANTHER" id="PTHR28152:SF1">
    <property type="entry name" value="HYDROXYACYL-THIOESTER DEHYDRATASE TYPE 2, MITOCHONDRIAL"/>
    <property type="match status" value="1"/>
</dbReference>
<gene>
    <name evidence="3" type="ORF">AUP44_14355</name>
</gene>
<reference evidence="3 4" key="1">
    <citation type="submission" date="2015-12" db="EMBL/GenBank/DDBJ databases">
        <title>Genome sequence of Tistrella mobilis MCCC 1A02139.</title>
        <authorList>
            <person name="Lu L."/>
            <person name="Lai Q."/>
            <person name="Shao Z."/>
            <person name="Qian P."/>
        </authorList>
    </citation>
    <scope>NUCLEOTIDE SEQUENCE [LARGE SCALE GENOMIC DNA]</scope>
    <source>
        <strain evidence="3 4">MCCC 1A02139</strain>
    </source>
</reference>
<dbReference type="InterPro" id="IPR039569">
    <property type="entry name" value="FAS1-like_DH_region"/>
</dbReference>
<comment type="caution">
    <text evidence="3">The sequence shown here is derived from an EMBL/GenBank/DDBJ whole genome shotgun (WGS) entry which is preliminary data.</text>
</comment>
<name>A0A161QZA2_9PROT</name>
<evidence type="ECO:0000313" key="3">
    <source>
        <dbReference type="EMBL" id="KYO50130.1"/>
    </source>
</evidence>
<evidence type="ECO:0000313" key="4">
    <source>
        <dbReference type="Proteomes" id="UP000075787"/>
    </source>
</evidence>